<feature type="domain" description="Peptidase M28" evidence="8">
    <location>
        <begin position="263"/>
        <end position="447"/>
    </location>
</feature>
<dbReference type="AlphaFoldDB" id="F8NLD4"/>
<dbReference type="GO" id="GO:0046872">
    <property type="term" value="F:metal ion binding"/>
    <property type="evidence" value="ECO:0007669"/>
    <property type="project" value="UniProtKB-KW"/>
</dbReference>
<dbReference type="InterPro" id="IPR007484">
    <property type="entry name" value="Peptidase_M28"/>
</dbReference>
<comment type="similarity">
    <text evidence="2">Belongs to the peptidase M28 family. M28B subfamily.</text>
</comment>
<sequence length="480" mass="52326">MLTHSSPLTFLLLAPFDAAVFTSDPVPRCLTDNFYGIYGGQGIFRFQDPSCFSMQLSGSMESGSFIPMSQDVQQLVWVHEASIDDSLKTSQHETDVYDFLQSLTTGKLAAGPDYMNQEIFSEYSSEPIFELLHSTPTSALFSTSREFALKVDRILPPFWKSALLPASPVSFIPIPAPAADHVKSLLKSLKFDPVISSIVNSISFPQMKNDIRFLTGEDGISGIVSRHSFSAGSRVAANWLLQRFEDTGAKCELRPFLDGFAPNVVCRYASSVDTNATVLISGHYDSRGSFGYQRAPGGNDDGSGVTALLAIARTIARRGITFRTNVELVAFAGEEQGLLGSKAYAREMYDADANITLMIQADMLAYHAPFEAPQLGLPLSIGSTDVAQLVGNISEIYSPELTVGFTPACCSDHQSFFELGFPSTQVFERAGPIADPMYHNSGDLSERSGYDMHQVRSIAKVQFATLLHASGFDLSEDDLQ</sequence>
<comment type="cofactor">
    <cofactor evidence="1">
        <name>Zn(2+)</name>
        <dbReference type="ChEBI" id="CHEBI:29105"/>
    </cofactor>
</comment>
<feature type="chain" id="PRO_5005130425" description="Peptide hydrolase" evidence="7">
    <location>
        <begin position="23"/>
        <end position="480"/>
    </location>
</feature>
<dbReference type="KEGG" id="sla:SERLADRAFT_459096"/>
<dbReference type="InterPro" id="IPR045175">
    <property type="entry name" value="M28_fam"/>
</dbReference>
<dbReference type="Pfam" id="PF04389">
    <property type="entry name" value="Peptidase_M28"/>
    <property type="match status" value="1"/>
</dbReference>
<feature type="signal peptide" evidence="7">
    <location>
        <begin position="1"/>
        <end position="22"/>
    </location>
</feature>
<evidence type="ECO:0000256" key="5">
    <source>
        <dbReference type="ARBA" id="ARBA00022801"/>
    </source>
</evidence>
<dbReference type="SUPFAM" id="SSF53187">
    <property type="entry name" value="Zn-dependent exopeptidases"/>
    <property type="match status" value="1"/>
</dbReference>
<dbReference type="RefSeq" id="XP_007314750.1">
    <property type="nucleotide sequence ID" value="XM_007314688.1"/>
</dbReference>
<dbReference type="GeneID" id="18817834"/>
<dbReference type="OrthoDB" id="10013407at2759"/>
<dbReference type="Proteomes" id="UP000008064">
    <property type="component" value="Unassembled WGS sequence"/>
</dbReference>
<dbReference type="HOGENOM" id="CLU_025286_0_0_1"/>
<dbReference type="EMBL" id="GL945430">
    <property type="protein sequence ID" value="EGO28551.1"/>
    <property type="molecule type" value="Genomic_DNA"/>
</dbReference>
<dbReference type="GO" id="GO:0006508">
    <property type="term" value="P:proteolysis"/>
    <property type="evidence" value="ECO:0007669"/>
    <property type="project" value="UniProtKB-KW"/>
</dbReference>
<proteinExistence type="inferred from homology"/>
<evidence type="ECO:0000256" key="7">
    <source>
        <dbReference type="RuleBase" id="RU361240"/>
    </source>
</evidence>
<evidence type="ECO:0000256" key="3">
    <source>
        <dbReference type="ARBA" id="ARBA00022670"/>
    </source>
</evidence>
<gene>
    <name evidence="9" type="ORF">SERLADRAFT_459096</name>
</gene>
<dbReference type="PANTHER" id="PTHR12147">
    <property type="entry name" value="METALLOPEPTIDASE M28 FAMILY MEMBER"/>
    <property type="match status" value="1"/>
</dbReference>
<dbReference type="EC" id="3.4.-.-" evidence="7"/>
<evidence type="ECO:0000256" key="1">
    <source>
        <dbReference type="ARBA" id="ARBA00001947"/>
    </source>
</evidence>
<keyword evidence="3 7" id="KW-0645">Protease</keyword>
<keyword evidence="5 7" id="KW-0378">Hydrolase</keyword>
<evidence type="ECO:0000256" key="4">
    <source>
        <dbReference type="ARBA" id="ARBA00022723"/>
    </source>
</evidence>
<organism>
    <name type="scientific">Serpula lacrymans var. lacrymans (strain S7.9)</name>
    <name type="common">Dry rot fungus</name>
    <dbReference type="NCBI Taxonomy" id="578457"/>
    <lineage>
        <taxon>Eukaryota</taxon>
        <taxon>Fungi</taxon>
        <taxon>Dikarya</taxon>
        <taxon>Basidiomycota</taxon>
        <taxon>Agaricomycotina</taxon>
        <taxon>Agaricomycetes</taxon>
        <taxon>Agaricomycetidae</taxon>
        <taxon>Boletales</taxon>
        <taxon>Coniophorineae</taxon>
        <taxon>Serpulaceae</taxon>
        <taxon>Serpula</taxon>
    </lineage>
</organism>
<name>F8NLD4_SERL9</name>
<evidence type="ECO:0000256" key="6">
    <source>
        <dbReference type="ARBA" id="ARBA00022833"/>
    </source>
</evidence>
<keyword evidence="4 7" id="KW-0479">Metal-binding</keyword>
<reference evidence="9" key="1">
    <citation type="submission" date="2011-04" db="EMBL/GenBank/DDBJ databases">
        <title>Evolution of plant cell wall degrading machinery underlies the functional diversity of forest fungi.</title>
        <authorList>
            <consortium name="US DOE Joint Genome Institute (JGI-PGF)"/>
            <person name="Eastwood D.C."/>
            <person name="Floudas D."/>
            <person name="Binder M."/>
            <person name="Majcherczyk A."/>
            <person name="Schneider P."/>
            <person name="Aerts A."/>
            <person name="Asiegbu F.O."/>
            <person name="Baker S.E."/>
            <person name="Barry K."/>
            <person name="Bendiksby M."/>
            <person name="Blumentritt M."/>
            <person name="Coutinho P.M."/>
            <person name="Cullen D."/>
            <person name="Cullen D."/>
            <person name="Gathman A."/>
            <person name="Goodell B."/>
            <person name="Henrissat B."/>
            <person name="Ihrmark K."/>
            <person name="Kauserud H."/>
            <person name="Kohler A."/>
            <person name="LaButti K."/>
            <person name="Lapidus A."/>
            <person name="Lavin J.L."/>
            <person name="Lee Y.-H."/>
            <person name="Lindquist E."/>
            <person name="Lilly W."/>
            <person name="Lucas S."/>
            <person name="Morin E."/>
            <person name="Murat C."/>
            <person name="Oguiza J.A."/>
            <person name="Park J."/>
            <person name="Pisabarro A.G."/>
            <person name="Riley R."/>
            <person name="Rosling A."/>
            <person name="Salamov A."/>
            <person name="Schmidt O."/>
            <person name="Schmutz J."/>
            <person name="Skrede I."/>
            <person name="Stenlid J."/>
            <person name="Wiebenga A."/>
            <person name="Xie X."/>
            <person name="Kues U."/>
            <person name="Hibbett D.S."/>
            <person name="Hoffmeister D."/>
            <person name="Hogberg N."/>
            <person name="Martin F."/>
            <person name="Grigoriev I.V."/>
            <person name="Watkinson S.C."/>
        </authorList>
    </citation>
    <scope>NUCLEOTIDE SEQUENCE</scope>
    <source>
        <strain evidence="9">S7.9</strain>
    </source>
</reference>
<dbReference type="Gene3D" id="3.40.630.10">
    <property type="entry name" value="Zn peptidases"/>
    <property type="match status" value="1"/>
</dbReference>
<accession>F8NLD4</accession>
<evidence type="ECO:0000313" key="9">
    <source>
        <dbReference type="EMBL" id="EGO28551.1"/>
    </source>
</evidence>
<keyword evidence="6 7" id="KW-0862">Zinc</keyword>
<evidence type="ECO:0000256" key="2">
    <source>
        <dbReference type="ARBA" id="ARBA00005634"/>
    </source>
</evidence>
<dbReference type="GO" id="GO:0008235">
    <property type="term" value="F:metalloexopeptidase activity"/>
    <property type="evidence" value="ECO:0007669"/>
    <property type="project" value="InterPro"/>
</dbReference>
<dbReference type="PANTHER" id="PTHR12147:SF26">
    <property type="entry name" value="PEPTIDASE M28 DOMAIN-CONTAINING PROTEIN"/>
    <property type="match status" value="1"/>
</dbReference>
<protein>
    <recommendedName>
        <fullName evidence="7">Peptide hydrolase</fullName>
        <ecNumber evidence="7">3.4.-.-</ecNumber>
    </recommendedName>
</protein>
<evidence type="ECO:0000259" key="8">
    <source>
        <dbReference type="Pfam" id="PF04389"/>
    </source>
</evidence>
<keyword evidence="7" id="KW-0732">Signal</keyword>